<reference evidence="1 2" key="1">
    <citation type="submission" date="2019-05" db="EMBL/GenBank/DDBJ databases">
        <title>Another draft genome of Portunus trituberculatus and its Hox gene families provides insights of decapod evolution.</title>
        <authorList>
            <person name="Jeong J.-H."/>
            <person name="Song I."/>
            <person name="Kim S."/>
            <person name="Choi T."/>
            <person name="Kim D."/>
            <person name="Ryu S."/>
            <person name="Kim W."/>
        </authorList>
    </citation>
    <scope>NUCLEOTIDE SEQUENCE [LARGE SCALE GENOMIC DNA]</scope>
    <source>
        <tissue evidence="1">Muscle</tissue>
    </source>
</reference>
<name>A0A5B7DT64_PORTR</name>
<dbReference type="EMBL" id="VSRR010001293">
    <property type="protein sequence ID" value="MPC24146.1"/>
    <property type="molecule type" value="Genomic_DNA"/>
</dbReference>
<evidence type="ECO:0000313" key="1">
    <source>
        <dbReference type="EMBL" id="MPC24146.1"/>
    </source>
</evidence>
<comment type="caution">
    <text evidence="1">The sequence shown here is derived from an EMBL/GenBank/DDBJ whole genome shotgun (WGS) entry which is preliminary data.</text>
</comment>
<protein>
    <submittedName>
        <fullName evidence="1">Uncharacterized protein</fullName>
    </submittedName>
</protein>
<evidence type="ECO:0000313" key="2">
    <source>
        <dbReference type="Proteomes" id="UP000324222"/>
    </source>
</evidence>
<dbReference type="AlphaFoldDB" id="A0A5B7DT64"/>
<dbReference type="Proteomes" id="UP000324222">
    <property type="component" value="Unassembled WGS sequence"/>
</dbReference>
<organism evidence="1 2">
    <name type="scientific">Portunus trituberculatus</name>
    <name type="common">Swimming crab</name>
    <name type="synonym">Neptunus trituberculatus</name>
    <dbReference type="NCBI Taxonomy" id="210409"/>
    <lineage>
        <taxon>Eukaryota</taxon>
        <taxon>Metazoa</taxon>
        <taxon>Ecdysozoa</taxon>
        <taxon>Arthropoda</taxon>
        <taxon>Crustacea</taxon>
        <taxon>Multicrustacea</taxon>
        <taxon>Malacostraca</taxon>
        <taxon>Eumalacostraca</taxon>
        <taxon>Eucarida</taxon>
        <taxon>Decapoda</taxon>
        <taxon>Pleocyemata</taxon>
        <taxon>Brachyura</taxon>
        <taxon>Eubrachyura</taxon>
        <taxon>Portunoidea</taxon>
        <taxon>Portunidae</taxon>
        <taxon>Portuninae</taxon>
        <taxon>Portunus</taxon>
    </lineage>
</organism>
<proteinExistence type="predicted"/>
<sequence>MINQHFLHHLHSFTPSQLSHPAVTSTTTTTITNTTTQPSFLLTYIHPSSHSLTALRQTLPVTSLSPSTNPPPPPDLLLHNTPYHPFLPCPLQSLTVPSSFPPSRPAPFPSLGGFVRATISTFVDRSKRCAERLVFVAARGLFRGDDCVSEYIFCVAPV</sequence>
<accession>A0A5B7DT64</accession>
<keyword evidence="2" id="KW-1185">Reference proteome</keyword>
<gene>
    <name evidence="1" type="ORF">E2C01_017219</name>
</gene>